<dbReference type="GO" id="GO:0016020">
    <property type="term" value="C:membrane"/>
    <property type="evidence" value="ECO:0007669"/>
    <property type="project" value="UniProtKB-SubCell"/>
</dbReference>
<keyword evidence="3 6" id="KW-0812">Transmembrane</keyword>
<dbReference type="Proteomes" id="UP000694580">
    <property type="component" value="Chromosome 5"/>
</dbReference>
<evidence type="ECO:0000313" key="7">
    <source>
        <dbReference type="Ensembl" id="ENSDCDP00010050762.1"/>
    </source>
</evidence>
<name>A0AAY4DZ37_9TELE</name>
<dbReference type="RefSeq" id="XP_028837725.1">
    <property type="nucleotide sequence ID" value="XM_028981892.1"/>
</dbReference>
<dbReference type="GeneID" id="114791234"/>
<organism evidence="7 8">
    <name type="scientific">Denticeps clupeoides</name>
    <name type="common">denticle herring</name>
    <dbReference type="NCBI Taxonomy" id="299321"/>
    <lineage>
        <taxon>Eukaryota</taxon>
        <taxon>Metazoa</taxon>
        <taxon>Chordata</taxon>
        <taxon>Craniata</taxon>
        <taxon>Vertebrata</taxon>
        <taxon>Euteleostomi</taxon>
        <taxon>Actinopterygii</taxon>
        <taxon>Neopterygii</taxon>
        <taxon>Teleostei</taxon>
        <taxon>Clupei</taxon>
        <taxon>Clupeiformes</taxon>
        <taxon>Denticipitoidei</taxon>
        <taxon>Denticipitidae</taxon>
        <taxon>Denticeps</taxon>
    </lineage>
</organism>
<reference evidence="7" key="2">
    <citation type="submission" date="2025-08" db="UniProtKB">
        <authorList>
            <consortium name="Ensembl"/>
        </authorList>
    </citation>
    <scope>IDENTIFICATION</scope>
</reference>
<evidence type="ECO:0000256" key="2">
    <source>
        <dbReference type="ARBA" id="ARBA00009565"/>
    </source>
</evidence>
<dbReference type="InterPro" id="IPR007237">
    <property type="entry name" value="CD20-like"/>
</dbReference>
<evidence type="ECO:0000256" key="5">
    <source>
        <dbReference type="ARBA" id="ARBA00023136"/>
    </source>
</evidence>
<accession>A0AAY4DZ37</accession>
<feature type="transmembrane region" description="Helical" evidence="6">
    <location>
        <begin position="166"/>
        <end position="189"/>
    </location>
</feature>
<evidence type="ECO:0000256" key="1">
    <source>
        <dbReference type="ARBA" id="ARBA00004141"/>
    </source>
</evidence>
<dbReference type="InterPro" id="IPR030417">
    <property type="entry name" value="MS4A"/>
</dbReference>
<evidence type="ECO:0000256" key="3">
    <source>
        <dbReference type="ARBA" id="ARBA00022692"/>
    </source>
</evidence>
<feature type="transmembrane region" description="Helical" evidence="6">
    <location>
        <begin position="83"/>
        <end position="104"/>
    </location>
</feature>
<keyword evidence="8" id="KW-1185">Reference proteome</keyword>
<feature type="transmembrane region" description="Helical" evidence="6">
    <location>
        <begin position="57"/>
        <end position="76"/>
    </location>
</feature>
<dbReference type="Ensembl" id="ENSDCDT00010061189.1">
    <property type="protein sequence ID" value="ENSDCDP00010050762.1"/>
    <property type="gene ID" value="ENSDCDG00010030034.1"/>
</dbReference>
<keyword evidence="4 6" id="KW-1133">Transmembrane helix</keyword>
<sequence>MSSSVSTADGFVVVTHIYPQQPVHSTSTIGHQQHNTSYAVPGVSCALWKFLKGEPKALGTVEIMIGVIMFLFGIVIARKSEGVVLYSGIMFWGAIIYVIAGSLSVAAEKNLNRCLVKASLGMNVVSSTVAGTAIILHSVDFIIILSSRYGFSDSYYFTHPYEKYQTTALGINSVMLILAVLEFIVSIYVSAFGCRATCTSSTQPLTVHISGSMPGSMPISTIPVSGLNTSEQTAHPPPYSFINSKLEQDQKN</sequence>
<evidence type="ECO:0000313" key="8">
    <source>
        <dbReference type="Proteomes" id="UP000694580"/>
    </source>
</evidence>
<keyword evidence="5 6" id="KW-0472">Membrane</keyword>
<dbReference type="PANTHER" id="PTHR23320">
    <property type="entry name" value="MEMBRANE-SPANNING 4-DOMAINS SUBFAMILY A MS4A -RELATED"/>
    <property type="match status" value="1"/>
</dbReference>
<evidence type="ECO:0000256" key="6">
    <source>
        <dbReference type="SAM" id="Phobius"/>
    </source>
</evidence>
<protein>
    <submittedName>
        <fullName evidence="7">Uncharacterized protein</fullName>
    </submittedName>
</protein>
<dbReference type="AlphaFoldDB" id="A0AAY4DZ37"/>
<gene>
    <name evidence="7" type="primary">LOC114791234</name>
</gene>
<comment type="similarity">
    <text evidence="2">Belongs to the MS4A family.</text>
</comment>
<feature type="transmembrane region" description="Helical" evidence="6">
    <location>
        <begin position="124"/>
        <end position="145"/>
    </location>
</feature>
<dbReference type="PANTHER" id="PTHR23320:SF128">
    <property type="entry name" value="MEMBRANE-SPANNING 4-DOMAINS SUBFAMILY A MEMBER 4A"/>
    <property type="match status" value="1"/>
</dbReference>
<dbReference type="GeneTree" id="ENSGT00940000163727"/>
<dbReference type="Pfam" id="PF04103">
    <property type="entry name" value="CD20"/>
    <property type="match status" value="1"/>
</dbReference>
<proteinExistence type="inferred from homology"/>
<dbReference type="RefSeq" id="XP_028837724.1">
    <property type="nucleotide sequence ID" value="XM_028981891.1"/>
</dbReference>
<dbReference type="RefSeq" id="XP_028837723.1">
    <property type="nucleotide sequence ID" value="XM_028981890.1"/>
</dbReference>
<reference evidence="7" key="3">
    <citation type="submission" date="2025-09" db="UniProtKB">
        <authorList>
            <consortium name="Ensembl"/>
        </authorList>
    </citation>
    <scope>IDENTIFICATION</scope>
</reference>
<reference evidence="7 8" key="1">
    <citation type="submission" date="2020-06" db="EMBL/GenBank/DDBJ databases">
        <authorList>
            <consortium name="Wellcome Sanger Institute Data Sharing"/>
        </authorList>
    </citation>
    <scope>NUCLEOTIDE SEQUENCE [LARGE SCALE GENOMIC DNA]</scope>
</reference>
<comment type="subcellular location">
    <subcellularLocation>
        <location evidence="1">Membrane</location>
        <topology evidence="1">Multi-pass membrane protein</topology>
    </subcellularLocation>
</comment>
<evidence type="ECO:0000256" key="4">
    <source>
        <dbReference type="ARBA" id="ARBA00022989"/>
    </source>
</evidence>